<dbReference type="EMBL" id="VSRR010104563">
    <property type="protein sequence ID" value="MPC96078.1"/>
    <property type="molecule type" value="Genomic_DNA"/>
</dbReference>
<evidence type="ECO:0000256" key="1">
    <source>
        <dbReference type="SAM" id="MobiDB-lite"/>
    </source>
</evidence>
<dbReference type="Proteomes" id="UP000324222">
    <property type="component" value="Unassembled WGS sequence"/>
</dbReference>
<organism evidence="2 3">
    <name type="scientific">Portunus trituberculatus</name>
    <name type="common">Swimming crab</name>
    <name type="synonym">Neptunus trituberculatus</name>
    <dbReference type="NCBI Taxonomy" id="210409"/>
    <lineage>
        <taxon>Eukaryota</taxon>
        <taxon>Metazoa</taxon>
        <taxon>Ecdysozoa</taxon>
        <taxon>Arthropoda</taxon>
        <taxon>Crustacea</taxon>
        <taxon>Multicrustacea</taxon>
        <taxon>Malacostraca</taxon>
        <taxon>Eumalacostraca</taxon>
        <taxon>Eucarida</taxon>
        <taxon>Decapoda</taxon>
        <taxon>Pleocyemata</taxon>
        <taxon>Brachyura</taxon>
        <taxon>Eubrachyura</taxon>
        <taxon>Portunoidea</taxon>
        <taxon>Portunidae</taxon>
        <taxon>Portuninae</taxon>
        <taxon>Portunus</taxon>
    </lineage>
</organism>
<name>A0A5B7JSL8_PORTR</name>
<comment type="caution">
    <text evidence="2">The sequence shown here is derived from an EMBL/GenBank/DDBJ whole genome shotgun (WGS) entry which is preliminary data.</text>
</comment>
<keyword evidence="3" id="KW-1185">Reference proteome</keyword>
<dbReference type="AlphaFoldDB" id="A0A5B7JSL8"/>
<evidence type="ECO:0000313" key="2">
    <source>
        <dbReference type="EMBL" id="MPC96078.1"/>
    </source>
</evidence>
<accession>A0A5B7JSL8</accession>
<feature type="region of interest" description="Disordered" evidence="1">
    <location>
        <begin position="62"/>
        <end position="83"/>
    </location>
</feature>
<proteinExistence type="predicted"/>
<protein>
    <submittedName>
        <fullName evidence="2">Uncharacterized protein</fullName>
    </submittedName>
</protein>
<reference evidence="2 3" key="1">
    <citation type="submission" date="2019-05" db="EMBL/GenBank/DDBJ databases">
        <title>Another draft genome of Portunus trituberculatus and its Hox gene families provides insights of decapod evolution.</title>
        <authorList>
            <person name="Jeong J.-H."/>
            <person name="Song I."/>
            <person name="Kim S."/>
            <person name="Choi T."/>
            <person name="Kim D."/>
            <person name="Ryu S."/>
            <person name="Kim W."/>
        </authorList>
    </citation>
    <scope>NUCLEOTIDE SEQUENCE [LARGE SCALE GENOMIC DNA]</scope>
    <source>
        <tissue evidence="2">Muscle</tissue>
    </source>
</reference>
<sequence length="140" mass="15536">MNSALGQESPLCGRRYRWEWRVAAAESNVQSFILSYRCLPGATLGADRGVVHLGNAAKEEERRVRARVGTRSGPGTRDAGAVVNTRPHNFHSFSLYLKLPWRNAFRAFPLGSERSPQGMRGVSEVAPSFRLPPRVTDTRA</sequence>
<evidence type="ECO:0000313" key="3">
    <source>
        <dbReference type="Proteomes" id="UP000324222"/>
    </source>
</evidence>
<gene>
    <name evidence="2" type="ORF">E2C01_091315</name>
</gene>